<proteinExistence type="inferred from homology"/>
<evidence type="ECO:0000256" key="2">
    <source>
        <dbReference type="ARBA" id="ARBA00023015"/>
    </source>
</evidence>
<sequence length="485" mass="50514">MTVQIDWTAAGDADLVGGVAAGDRMAFAGIYDRYADRLYDFCVGMVGDRDAAADCVQEAFCMAAVDLPTLRDPAKLRPWLYSIARHQALRALRARKRETISDELPDEPSADAGPDVLAARNELVELVAQSEGGLSDRDREVLNLAYRHGLTGSELAQALGVSNGSAKKMVQRLRDTVEKSLGALLVVRQATSGHNNCQEMAAIVGGWDGQFTILLRKRVSRHIEACPNCDEERGRLVNPRALLGASPVFIPAPDWLRENTLAQIRLTPAATSGTAGAAAHAVGHVTARLSMVTGRFALWATALVAVPAIALGVTVGLPALRSVPGPAVQVPRTAPIVSTSQRPTTPAPASNVPTPASNVPTPEPNTSVPPSAGPAETNDPNATNPGTQPTEQAPSPAPADTVAPRQPAVAPPSHAAPASRPSASPVAPRPQRPSQPPVKHCPDGSTVAGGESCPVPTTQPTQPNPNCPHIAVENGPVCGRTTEGG</sequence>
<keyword evidence="5" id="KW-0804">Transcription</keyword>
<reference evidence="10 11" key="2">
    <citation type="submission" date="2018-06" db="EMBL/GenBank/DDBJ databases">
        <title>Sequencing of bacterial isolates from soil warming experiment in Harvard Forest, Massachusetts, USA.</title>
        <authorList>
            <person name="Deangelis K.PhD."/>
        </authorList>
    </citation>
    <scope>NUCLEOTIDE SEQUENCE [LARGE SCALE GENOMIC DNA]</scope>
    <source>
        <strain evidence="10 11">GAS496</strain>
    </source>
</reference>
<keyword evidence="11" id="KW-1185">Reference proteome</keyword>
<feature type="transmembrane region" description="Helical" evidence="7">
    <location>
        <begin position="296"/>
        <end position="320"/>
    </location>
</feature>
<dbReference type="InterPro" id="IPR013249">
    <property type="entry name" value="RNA_pol_sigma70_r4_t2"/>
</dbReference>
<keyword evidence="4" id="KW-0238">DNA-binding</keyword>
<comment type="similarity">
    <text evidence="1">Belongs to the sigma-70 factor family. ECF subfamily.</text>
</comment>
<accession>A0A318HN00</accession>
<keyword evidence="7" id="KW-1133">Transmembrane helix</keyword>
<feature type="domain" description="RNA polymerase sigma-70 region 2" evidence="8">
    <location>
        <begin position="30"/>
        <end position="97"/>
    </location>
</feature>
<dbReference type="NCBIfam" id="TIGR02937">
    <property type="entry name" value="sigma70-ECF"/>
    <property type="match status" value="1"/>
</dbReference>
<evidence type="ECO:0000259" key="9">
    <source>
        <dbReference type="Pfam" id="PF08281"/>
    </source>
</evidence>
<dbReference type="RefSeq" id="WP_110315793.1">
    <property type="nucleotide sequence ID" value="NZ_QJJU01000005.1"/>
</dbReference>
<feature type="compositionally biased region" description="Polar residues" evidence="6">
    <location>
        <begin position="378"/>
        <end position="393"/>
    </location>
</feature>
<name>A0A318HN00_9MYCO</name>
<dbReference type="InterPro" id="IPR014284">
    <property type="entry name" value="RNA_pol_sigma-70_dom"/>
</dbReference>
<keyword evidence="7" id="KW-0812">Transmembrane</keyword>
<dbReference type="PANTHER" id="PTHR43133:SF8">
    <property type="entry name" value="RNA POLYMERASE SIGMA FACTOR HI_1459-RELATED"/>
    <property type="match status" value="1"/>
</dbReference>
<dbReference type="InterPro" id="IPR013324">
    <property type="entry name" value="RNA_pol_sigma_r3/r4-like"/>
</dbReference>
<protein>
    <submittedName>
        <fullName evidence="10">RNA polymerase sigma factor (Sigma-70 family)</fullName>
    </submittedName>
</protein>
<dbReference type="InterPro" id="IPR039425">
    <property type="entry name" value="RNA_pol_sigma-70-like"/>
</dbReference>
<reference evidence="11" key="1">
    <citation type="submission" date="2018-05" db="EMBL/GenBank/DDBJ databases">
        <authorList>
            <person name="Deangelis K."/>
            <person name="Huntemann M."/>
            <person name="Clum A."/>
            <person name="Pillay M."/>
            <person name="Palaniappan K."/>
            <person name="Varghese N."/>
            <person name="Mikhailova N."/>
            <person name="Stamatis D."/>
            <person name="Reddy T."/>
            <person name="Daum C."/>
            <person name="Shapiro N."/>
            <person name="Ivanova N."/>
            <person name="Kyrpides N."/>
            <person name="Woyke T."/>
        </authorList>
    </citation>
    <scope>NUCLEOTIDE SEQUENCE [LARGE SCALE GENOMIC DNA]</scope>
    <source>
        <strain evidence="11">GAS496</strain>
    </source>
</reference>
<feature type="compositionally biased region" description="Low complexity" evidence="6">
    <location>
        <begin position="406"/>
        <end position="426"/>
    </location>
</feature>
<organism evidence="10 11">
    <name type="scientific">Mycolicibacterium moriokaense</name>
    <dbReference type="NCBI Taxonomy" id="39691"/>
    <lineage>
        <taxon>Bacteria</taxon>
        <taxon>Bacillati</taxon>
        <taxon>Actinomycetota</taxon>
        <taxon>Actinomycetes</taxon>
        <taxon>Mycobacteriales</taxon>
        <taxon>Mycobacteriaceae</taxon>
        <taxon>Mycolicibacterium</taxon>
    </lineage>
</organism>
<dbReference type="GO" id="GO:0016987">
    <property type="term" value="F:sigma factor activity"/>
    <property type="evidence" value="ECO:0007669"/>
    <property type="project" value="UniProtKB-KW"/>
</dbReference>
<dbReference type="Pfam" id="PF04542">
    <property type="entry name" value="Sigma70_r2"/>
    <property type="match status" value="1"/>
</dbReference>
<evidence type="ECO:0000313" key="11">
    <source>
        <dbReference type="Proteomes" id="UP000247781"/>
    </source>
</evidence>
<dbReference type="OrthoDB" id="8611574at2"/>
<evidence type="ECO:0000256" key="5">
    <source>
        <dbReference type="ARBA" id="ARBA00023163"/>
    </source>
</evidence>
<evidence type="ECO:0000256" key="6">
    <source>
        <dbReference type="SAM" id="MobiDB-lite"/>
    </source>
</evidence>
<dbReference type="PRINTS" id="PR01217">
    <property type="entry name" value="PRICHEXTENSN"/>
</dbReference>
<dbReference type="SUPFAM" id="SSF88946">
    <property type="entry name" value="Sigma2 domain of RNA polymerase sigma factors"/>
    <property type="match status" value="1"/>
</dbReference>
<evidence type="ECO:0000313" key="10">
    <source>
        <dbReference type="EMBL" id="PXX09653.1"/>
    </source>
</evidence>
<dbReference type="InterPro" id="IPR013325">
    <property type="entry name" value="RNA_pol_sigma_r2"/>
</dbReference>
<evidence type="ECO:0000259" key="8">
    <source>
        <dbReference type="Pfam" id="PF04542"/>
    </source>
</evidence>
<dbReference type="GO" id="GO:0006352">
    <property type="term" value="P:DNA-templated transcription initiation"/>
    <property type="evidence" value="ECO:0007669"/>
    <property type="project" value="InterPro"/>
</dbReference>
<keyword evidence="3" id="KW-0731">Sigma factor</keyword>
<feature type="compositionally biased region" description="Pro residues" evidence="6">
    <location>
        <begin position="427"/>
        <end position="436"/>
    </location>
</feature>
<evidence type="ECO:0000256" key="3">
    <source>
        <dbReference type="ARBA" id="ARBA00023082"/>
    </source>
</evidence>
<feature type="domain" description="RNA polymerase sigma factor 70 region 4 type 2" evidence="9">
    <location>
        <begin position="134"/>
        <end position="174"/>
    </location>
</feature>
<dbReference type="Gene3D" id="1.10.10.10">
    <property type="entry name" value="Winged helix-like DNA-binding domain superfamily/Winged helix DNA-binding domain"/>
    <property type="match status" value="1"/>
</dbReference>
<evidence type="ECO:0000256" key="7">
    <source>
        <dbReference type="SAM" id="Phobius"/>
    </source>
</evidence>
<dbReference type="PANTHER" id="PTHR43133">
    <property type="entry name" value="RNA POLYMERASE ECF-TYPE SIGMA FACTO"/>
    <property type="match status" value="1"/>
</dbReference>
<comment type="caution">
    <text evidence="10">The sequence shown here is derived from an EMBL/GenBank/DDBJ whole genome shotgun (WGS) entry which is preliminary data.</text>
</comment>
<dbReference type="Pfam" id="PF08281">
    <property type="entry name" value="Sigma70_r4_2"/>
    <property type="match status" value="1"/>
</dbReference>
<dbReference type="InterPro" id="IPR036388">
    <property type="entry name" value="WH-like_DNA-bd_sf"/>
</dbReference>
<dbReference type="Gene3D" id="1.10.1740.10">
    <property type="match status" value="1"/>
</dbReference>
<feature type="region of interest" description="Disordered" evidence="6">
    <location>
        <begin position="334"/>
        <end position="485"/>
    </location>
</feature>
<dbReference type="GO" id="GO:0003677">
    <property type="term" value="F:DNA binding"/>
    <property type="evidence" value="ECO:0007669"/>
    <property type="project" value="UniProtKB-KW"/>
</dbReference>
<keyword evidence="2" id="KW-0805">Transcription regulation</keyword>
<feature type="compositionally biased region" description="Polar residues" evidence="6">
    <location>
        <begin position="336"/>
        <end position="369"/>
    </location>
</feature>
<dbReference type="SUPFAM" id="SSF88659">
    <property type="entry name" value="Sigma3 and sigma4 domains of RNA polymerase sigma factors"/>
    <property type="match status" value="1"/>
</dbReference>
<evidence type="ECO:0000256" key="1">
    <source>
        <dbReference type="ARBA" id="ARBA00010641"/>
    </source>
</evidence>
<dbReference type="InterPro" id="IPR007627">
    <property type="entry name" value="RNA_pol_sigma70_r2"/>
</dbReference>
<dbReference type="EMBL" id="QJJU01000005">
    <property type="protein sequence ID" value="PXX09653.1"/>
    <property type="molecule type" value="Genomic_DNA"/>
</dbReference>
<dbReference type="AlphaFoldDB" id="A0A318HN00"/>
<evidence type="ECO:0000256" key="4">
    <source>
        <dbReference type="ARBA" id="ARBA00023125"/>
    </source>
</evidence>
<keyword evidence="7" id="KW-0472">Membrane</keyword>
<gene>
    <name evidence="10" type="ORF">C8E89_1056</name>
</gene>
<dbReference type="Proteomes" id="UP000247781">
    <property type="component" value="Unassembled WGS sequence"/>
</dbReference>